<gene>
    <name evidence="1" type="ORF">ACFOMD_07015</name>
</gene>
<comment type="caution">
    <text evidence="1">The sequence shown here is derived from an EMBL/GenBank/DDBJ whole genome shotgun (WGS) entry which is preliminary data.</text>
</comment>
<dbReference type="Proteomes" id="UP001595615">
    <property type="component" value="Unassembled WGS sequence"/>
</dbReference>
<organism evidence="1 2">
    <name type="scientific">Sphingoaurantiacus capsulatus</name>
    <dbReference type="NCBI Taxonomy" id="1771310"/>
    <lineage>
        <taxon>Bacteria</taxon>
        <taxon>Pseudomonadati</taxon>
        <taxon>Pseudomonadota</taxon>
        <taxon>Alphaproteobacteria</taxon>
        <taxon>Sphingomonadales</taxon>
        <taxon>Sphingosinicellaceae</taxon>
        <taxon>Sphingoaurantiacus</taxon>
    </lineage>
</organism>
<dbReference type="EMBL" id="JBHRXV010000004">
    <property type="protein sequence ID" value="MFC3712313.1"/>
    <property type="molecule type" value="Genomic_DNA"/>
</dbReference>
<keyword evidence="2" id="KW-1185">Reference proteome</keyword>
<evidence type="ECO:0000313" key="1">
    <source>
        <dbReference type="EMBL" id="MFC3712313.1"/>
    </source>
</evidence>
<dbReference type="RefSeq" id="WP_380858937.1">
    <property type="nucleotide sequence ID" value="NZ_JBHRXV010000004.1"/>
</dbReference>
<protein>
    <submittedName>
        <fullName evidence="1">Uncharacterized protein</fullName>
    </submittedName>
</protein>
<evidence type="ECO:0000313" key="2">
    <source>
        <dbReference type="Proteomes" id="UP001595615"/>
    </source>
</evidence>
<name>A0ABV7XBA1_9SPHN</name>
<accession>A0ABV7XBA1</accession>
<proteinExistence type="predicted"/>
<reference evidence="2" key="1">
    <citation type="journal article" date="2019" name="Int. J. Syst. Evol. Microbiol.">
        <title>The Global Catalogue of Microorganisms (GCM) 10K type strain sequencing project: providing services to taxonomists for standard genome sequencing and annotation.</title>
        <authorList>
            <consortium name="The Broad Institute Genomics Platform"/>
            <consortium name="The Broad Institute Genome Sequencing Center for Infectious Disease"/>
            <person name="Wu L."/>
            <person name="Ma J."/>
        </authorList>
    </citation>
    <scope>NUCLEOTIDE SEQUENCE [LARGE SCALE GENOMIC DNA]</scope>
    <source>
        <strain evidence="2">KCTC 42644</strain>
    </source>
</reference>
<sequence length="70" mass="7645">MAYSMDFLARPFALVYRSDAVNHCPGCTHSNWMIGRMVAECAFCGTVLPLRNSPLLATGQRRGMPQLAAA</sequence>